<evidence type="ECO:0000313" key="2">
    <source>
        <dbReference type="Proteomes" id="UP001195483"/>
    </source>
</evidence>
<dbReference type="AlphaFoldDB" id="A0AAE0SDA7"/>
<accession>A0AAE0SDA7</accession>
<dbReference type="EMBL" id="JAEAOA010001293">
    <property type="protein sequence ID" value="KAK3589752.1"/>
    <property type="molecule type" value="Genomic_DNA"/>
</dbReference>
<dbReference type="Proteomes" id="UP001195483">
    <property type="component" value="Unassembled WGS sequence"/>
</dbReference>
<name>A0AAE0SDA7_9BIVA</name>
<comment type="caution">
    <text evidence="1">The sequence shown here is derived from an EMBL/GenBank/DDBJ whole genome shotgun (WGS) entry which is preliminary data.</text>
</comment>
<sequence>MMKRNSLEIHHKLCGICKNYRTTETITMTAFWLNQGRQKMLPQYAILGFFAANEFKRMLAVSHAFAIVGYVLQMRSGQS</sequence>
<proteinExistence type="predicted"/>
<gene>
    <name evidence="1" type="ORF">CHS0354_021079</name>
</gene>
<reference evidence="1" key="1">
    <citation type="journal article" date="2021" name="Genome Biol. Evol.">
        <title>A High-Quality Reference Genome for a Parasitic Bivalve with Doubly Uniparental Inheritance (Bivalvia: Unionida).</title>
        <authorList>
            <person name="Smith C.H."/>
        </authorList>
    </citation>
    <scope>NUCLEOTIDE SEQUENCE</scope>
    <source>
        <strain evidence="1">CHS0354</strain>
    </source>
</reference>
<protein>
    <submittedName>
        <fullName evidence="1">Uncharacterized protein</fullName>
    </submittedName>
</protein>
<evidence type="ECO:0000313" key="1">
    <source>
        <dbReference type="EMBL" id="KAK3589752.1"/>
    </source>
</evidence>
<reference evidence="1" key="2">
    <citation type="journal article" date="2021" name="Genome Biol. Evol.">
        <title>Developing a high-quality reference genome for a parasitic bivalve with doubly uniparental inheritance (Bivalvia: Unionida).</title>
        <authorList>
            <person name="Smith C.H."/>
        </authorList>
    </citation>
    <scope>NUCLEOTIDE SEQUENCE</scope>
    <source>
        <strain evidence="1">CHS0354</strain>
        <tissue evidence="1">Mantle</tissue>
    </source>
</reference>
<reference evidence="1" key="3">
    <citation type="submission" date="2023-05" db="EMBL/GenBank/DDBJ databases">
        <authorList>
            <person name="Smith C.H."/>
        </authorList>
    </citation>
    <scope>NUCLEOTIDE SEQUENCE</scope>
    <source>
        <strain evidence="1">CHS0354</strain>
        <tissue evidence="1">Mantle</tissue>
    </source>
</reference>
<organism evidence="1 2">
    <name type="scientific">Potamilus streckersoni</name>
    <dbReference type="NCBI Taxonomy" id="2493646"/>
    <lineage>
        <taxon>Eukaryota</taxon>
        <taxon>Metazoa</taxon>
        <taxon>Spiralia</taxon>
        <taxon>Lophotrochozoa</taxon>
        <taxon>Mollusca</taxon>
        <taxon>Bivalvia</taxon>
        <taxon>Autobranchia</taxon>
        <taxon>Heteroconchia</taxon>
        <taxon>Palaeoheterodonta</taxon>
        <taxon>Unionida</taxon>
        <taxon>Unionoidea</taxon>
        <taxon>Unionidae</taxon>
        <taxon>Ambleminae</taxon>
        <taxon>Lampsilini</taxon>
        <taxon>Potamilus</taxon>
    </lineage>
</organism>
<keyword evidence="2" id="KW-1185">Reference proteome</keyword>